<dbReference type="EMBL" id="GBRH01264378">
    <property type="protein sequence ID" value="JAD33517.1"/>
    <property type="molecule type" value="Transcribed_RNA"/>
</dbReference>
<organism evidence="1">
    <name type="scientific">Arundo donax</name>
    <name type="common">Giant reed</name>
    <name type="synonym">Donax arundinaceus</name>
    <dbReference type="NCBI Taxonomy" id="35708"/>
    <lineage>
        <taxon>Eukaryota</taxon>
        <taxon>Viridiplantae</taxon>
        <taxon>Streptophyta</taxon>
        <taxon>Embryophyta</taxon>
        <taxon>Tracheophyta</taxon>
        <taxon>Spermatophyta</taxon>
        <taxon>Magnoliopsida</taxon>
        <taxon>Liliopsida</taxon>
        <taxon>Poales</taxon>
        <taxon>Poaceae</taxon>
        <taxon>PACMAD clade</taxon>
        <taxon>Arundinoideae</taxon>
        <taxon>Arundineae</taxon>
        <taxon>Arundo</taxon>
    </lineage>
</organism>
<reference evidence="1" key="1">
    <citation type="submission" date="2014-09" db="EMBL/GenBank/DDBJ databases">
        <authorList>
            <person name="Magalhaes I.L.F."/>
            <person name="Oliveira U."/>
            <person name="Santos F.R."/>
            <person name="Vidigal T.H.D.A."/>
            <person name="Brescovit A.D."/>
            <person name="Santos A.J."/>
        </authorList>
    </citation>
    <scope>NUCLEOTIDE SEQUENCE</scope>
    <source>
        <tissue evidence="1">Shoot tissue taken approximately 20 cm above the soil surface</tissue>
    </source>
</reference>
<reference evidence="1" key="2">
    <citation type="journal article" date="2015" name="Data Brief">
        <title>Shoot transcriptome of the giant reed, Arundo donax.</title>
        <authorList>
            <person name="Barrero R.A."/>
            <person name="Guerrero F.D."/>
            <person name="Moolhuijzen P."/>
            <person name="Goolsby J.A."/>
            <person name="Tidwell J."/>
            <person name="Bellgard S.E."/>
            <person name="Bellgard M.I."/>
        </authorList>
    </citation>
    <scope>NUCLEOTIDE SEQUENCE</scope>
    <source>
        <tissue evidence="1">Shoot tissue taken approximately 20 cm above the soil surface</tissue>
    </source>
</reference>
<protein>
    <submittedName>
        <fullName evidence="1">Uncharacterized protein</fullName>
    </submittedName>
</protein>
<evidence type="ECO:0000313" key="1">
    <source>
        <dbReference type="EMBL" id="JAD33517.1"/>
    </source>
</evidence>
<name>A0A0A8ZF81_ARUDO</name>
<proteinExistence type="predicted"/>
<accession>A0A0A8ZF81</accession>
<sequence length="19" mass="2274">MALEIKLELNFPYFHVVPI</sequence>
<dbReference type="AlphaFoldDB" id="A0A0A8ZF81"/>